<dbReference type="AlphaFoldDB" id="A0A2Z2HJY3"/>
<dbReference type="OrthoDB" id="978at2157"/>
<dbReference type="RefSeq" id="WP_086907466.1">
    <property type="nucleotide sequence ID" value="NZ_CP021324.1"/>
</dbReference>
<dbReference type="KEGG" id="nct:NMSP_0722"/>
<reference evidence="1 2" key="1">
    <citation type="journal article" date="2017" name="Environ. Microbiol.">
        <title>Genome and epigenome of a novel marine Thaumarchaeota strain suggest viral infection, phosphorothioation DNA modification and multiple restriction systems.</title>
        <authorList>
            <person name="Ahlgren N.A."/>
            <person name="Chen Y."/>
            <person name="Needham D.M."/>
            <person name="Parada A.E."/>
            <person name="Sachdeva R."/>
            <person name="Trinh V."/>
            <person name="Chen T."/>
            <person name="Fuhrman J.A."/>
        </authorList>
    </citation>
    <scope>NUCLEOTIDE SEQUENCE [LARGE SCALE GENOMIC DNA]</scope>
    <source>
        <strain evidence="1 2">SPOT01</strain>
    </source>
</reference>
<gene>
    <name evidence="1" type="ORF">NMSP_0722</name>
</gene>
<protein>
    <submittedName>
        <fullName evidence="1">Uncharacterized protein</fullName>
    </submittedName>
</protein>
<organism evidence="1 2">
    <name type="scientific">Candidatus Nitrosomarinus catalinensis</name>
    <dbReference type="NCBI Taxonomy" id="1898749"/>
    <lineage>
        <taxon>Archaea</taxon>
        <taxon>Nitrososphaerota</taxon>
        <taxon>Nitrososphaeria</taxon>
        <taxon>Nitrosopumilales</taxon>
        <taxon>Nitrosopumilaceae</taxon>
        <taxon>Candidatus Nitrosomarinus</taxon>
    </lineage>
</organism>
<dbReference type="Proteomes" id="UP000249949">
    <property type="component" value="Chromosome"/>
</dbReference>
<proteinExistence type="predicted"/>
<evidence type="ECO:0000313" key="2">
    <source>
        <dbReference type="Proteomes" id="UP000249949"/>
    </source>
</evidence>
<dbReference type="EMBL" id="CP021324">
    <property type="protein sequence ID" value="ARS64343.1"/>
    <property type="molecule type" value="Genomic_DNA"/>
</dbReference>
<name>A0A2Z2HJY3_9ARCH</name>
<keyword evidence="2" id="KW-1185">Reference proteome</keyword>
<sequence>MSKMIFIKEIISIEKEPRLCPTCEKPDRLESGLIREDRSSGRTILCTRCEALIVITTDKIIKPELSSTKDDTILLKEPHLIRQVSTFNHLM</sequence>
<evidence type="ECO:0000313" key="1">
    <source>
        <dbReference type="EMBL" id="ARS64343.1"/>
    </source>
</evidence>
<accession>A0A2Z2HJY3</accession>
<dbReference type="GeneID" id="32901202"/>